<reference evidence="6 7" key="1">
    <citation type="submission" date="2024-03" db="EMBL/GenBank/DDBJ databases">
        <title>Chitinophaga caseinilytica sp. nov., a casein hydrolysing bacterium isolated from forest soil.</title>
        <authorList>
            <person name="Lee D.S."/>
            <person name="Han D.M."/>
            <person name="Baek J.H."/>
            <person name="Choi D.G."/>
            <person name="Jeon J.H."/>
            <person name="Jeon C.O."/>
        </authorList>
    </citation>
    <scope>NUCLEOTIDE SEQUENCE [LARGE SCALE GENOMIC DNA]</scope>
    <source>
        <strain evidence="6 7">KACC 19118</strain>
    </source>
</reference>
<dbReference type="RefSeq" id="WP_341840774.1">
    <property type="nucleotide sequence ID" value="NZ_CP149792.1"/>
</dbReference>
<dbReference type="PROSITE" id="PS51007">
    <property type="entry name" value="CYTC"/>
    <property type="match status" value="1"/>
</dbReference>
<evidence type="ECO:0000259" key="5">
    <source>
        <dbReference type="PROSITE" id="PS51007"/>
    </source>
</evidence>
<gene>
    <name evidence="6" type="ORF">WJU22_24335</name>
</gene>
<keyword evidence="3 4" id="KW-0408">Iron</keyword>
<keyword evidence="7" id="KW-1185">Reference proteome</keyword>
<name>A0ABZ2Z1L6_9BACT</name>
<evidence type="ECO:0000256" key="2">
    <source>
        <dbReference type="ARBA" id="ARBA00022723"/>
    </source>
</evidence>
<dbReference type="PANTHER" id="PTHR19328">
    <property type="entry name" value="HEDGEHOG-INTERACTING PROTEIN"/>
    <property type="match status" value="1"/>
</dbReference>
<dbReference type="InterPro" id="IPR011042">
    <property type="entry name" value="6-blade_b-propeller_TolB-like"/>
</dbReference>
<dbReference type="SUPFAM" id="SSF46626">
    <property type="entry name" value="Cytochrome c"/>
    <property type="match status" value="1"/>
</dbReference>
<evidence type="ECO:0000256" key="4">
    <source>
        <dbReference type="PROSITE-ProRule" id="PRU00433"/>
    </source>
</evidence>
<organism evidence="6 7">
    <name type="scientific">Chitinophaga caseinilytica</name>
    <dbReference type="NCBI Taxonomy" id="2267521"/>
    <lineage>
        <taxon>Bacteria</taxon>
        <taxon>Pseudomonadati</taxon>
        <taxon>Bacteroidota</taxon>
        <taxon>Chitinophagia</taxon>
        <taxon>Chitinophagales</taxon>
        <taxon>Chitinophagaceae</taxon>
        <taxon>Chitinophaga</taxon>
    </lineage>
</organism>
<dbReference type="Gene3D" id="1.10.760.10">
    <property type="entry name" value="Cytochrome c-like domain"/>
    <property type="match status" value="1"/>
</dbReference>
<dbReference type="Pfam" id="PF13442">
    <property type="entry name" value="Cytochrome_CBB3"/>
    <property type="match status" value="1"/>
</dbReference>
<dbReference type="Pfam" id="PF07995">
    <property type="entry name" value="GSDH"/>
    <property type="match status" value="1"/>
</dbReference>
<dbReference type="InterPro" id="IPR012938">
    <property type="entry name" value="Glc/Sorbosone_DH"/>
</dbReference>
<feature type="domain" description="Cytochrome c" evidence="5">
    <location>
        <begin position="401"/>
        <end position="483"/>
    </location>
</feature>
<dbReference type="PANTHER" id="PTHR19328:SF13">
    <property type="entry name" value="HIPL1 PROTEIN"/>
    <property type="match status" value="1"/>
</dbReference>
<dbReference type="Proteomes" id="UP001449657">
    <property type="component" value="Chromosome"/>
</dbReference>
<protein>
    <submittedName>
        <fullName evidence="6">PQQ-dependent sugar dehydrogenase</fullName>
    </submittedName>
</protein>
<evidence type="ECO:0000313" key="7">
    <source>
        <dbReference type="Proteomes" id="UP001449657"/>
    </source>
</evidence>
<evidence type="ECO:0000256" key="1">
    <source>
        <dbReference type="ARBA" id="ARBA00022617"/>
    </source>
</evidence>
<dbReference type="InterPro" id="IPR036909">
    <property type="entry name" value="Cyt_c-like_dom_sf"/>
</dbReference>
<sequence length="503" mass="54708">MKKWLPYLLPVLLPAGVILSCSGPGKRFNQPVTSALALDSTTLGISTVAEGLNVPWEICWGPDGHIWFTEQSGTVSKIDPVTGEKQLLLTIPEVYRHRSLGLLGMAVHPTEPYVYLDYTHRNPDSSIVSRLVRYTRGNDTLTDPKILLEFPGNTGHNGSRVIIGPDGKVYFSTGDAAHDEFAGDTAKLNGKVLRLNADGSVPADNPYPGNYMWSRGHRNIQGIAFTDNGQLFASEHGDATDDELNHIQKAAYYAWPHIEGFADRADEKAYADTFPFTPPVMAWTPTIAPAGIDYYNHPAIRDWQNTILLGTLKGASLHVIRLNDARDSVLDEKIYFTQQFGRIRDICVSPEGDIYLATSNRDWNPGKGFPIPADDRIIRLSPIRDAKGLTMLPGPAAAPATPVAKGPAIYKSYCEACHKADGKGVPGSFPALDQSKVVTGKPEALLNILLNGSKSSATEQMPAFQFLSDDDIAAVATHIRSSWGNKANAVAPEAVKSLRKPAK</sequence>
<accession>A0ABZ2Z1L6</accession>
<evidence type="ECO:0000313" key="6">
    <source>
        <dbReference type="EMBL" id="WZN46033.1"/>
    </source>
</evidence>
<dbReference type="SUPFAM" id="SSF50952">
    <property type="entry name" value="Soluble quinoprotein glucose dehydrogenase"/>
    <property type="match status" value="1"/>
</dbReference>
<dbReference type="PROSITE" id="PS51257">
    <property type="entry name" value="PROKAR_LIPOPROTEIN"/>
    <property type="match status" value="1"/>
</dbReference>
<dbReference type="InterPro" id="IPR011041">
    <property type="entry name" value="Quinoprot_gluc/sorb_DH_b-prop"/>
</dbReference>
<keyword evidence="1 4" id="KW-0349">Heme</keyword>
<dbReference type="InterPro" id="IPR009056">
    <property type="entry name" value="Cyt_c-like_dom"/>
</dbReference>
<keyword evidence="2 4" id="KW-0479">Metal-binding</keyword>
<evidence type="ECO:0000256" key="3">
    <source>
        <dbReference type="ARBA" id="ARBA00023004"/>
    </source>
</evidence>
<dbReference type="Gene3D" id="2.120.10.30">
    <property type="entry name" value="TolB, C-terminal domain"/>
    <property type="match status" value="1"/>
</dbReference>
<proteinExistence type="predicted"/>
<dbReference type="EMBL" id="CP150096">
    <property type="protein sequence ID" value="WZN46033.1"/>
    <property type="molecule type" value="Genomic_DNA"/>
</dbReference>